<proteinExistence type="predicted"/>
<evidence type="ECO:0000313" key="2">
    <source>
        <dbReference type="Proteomes" id="UP001229421"/>
    </source>
</evidence>
<comment type="caution">
    <text evidence="1">The sequence shown here is derived from an EMBL/GenBank/DDBJ whole genome shotgun (WGS) entry which is preliminary data.</text>
</comment>
<dbReference type="EMBL" id="JAUHHV010000005">
    <property type="protein sequence ID" value="KAK1422931.1"/>
    <property type="molecule type" value="Genomic_DNA"/>
</dbReference>
<keyword evidence="2" id="KW-1185">Reference proteome</keyword>
<name>A0AAD8KK80_TARER</name>
<sequence length="81" mass="9328">MHASHNQSPTLLNESSDVYDSYPDPILHTYQYLDICSMFPSSSSFFPFETLHDQITPFSLASTFNSFPKLNSFIKSFDTFF</sequence>
<dbReference type="AlphaFoldDB" id="A0AAD8KK80"/>
<evidence type="ECO:0000313" key="1">
    <source>
        <dbReference type="EMBL" id="KAK1422931.1"/>
    </source>
</evidence>
<dbReference type="Proteomes" id="UP001229421">
    <property type="component" value="Unassembled WGS sequence"/>
</dbReference>
<gene>
    <name evidence="1" type="ORF">QVD17_18221</name>
</gene>
<protein>
    <submittedName>
        <fullName evidence="1">Uncharacterized protein</fullName>
    </submittedName>
</protein>
<organism evidence="1 2">
    <name type="scientific">Tagetes erecta</name>
    <name type="common">African marigold</name>
    <dbReference type="NCBI Taxonomy" id="13708"/>
    <lineage>
        <taxon>Eukaryota</taxon>
        <taxon>Viridiplantae</taxon>
        <taxon>Streptophyta</taxon>
        <taxon>Embryophyta</taxon>
        <taxon>Tracheophyta</taxon>
        <taxon>Spermatophyta</taxon>
        <taxon>Magnoliopsida</taxon>
        <taxon>eudicotyledons</taxon>
        <taxon>Gunneridae</taxon>
        <taxon>Pentapetalae</taxon>
        <taxon>asterids</taxon>
        <taxon>campanulids</taxon>
        <taxon>Asterales</taxon>
        <taxon>Asteraceae</taxon>
        <taxon>Asteroideae</taxon>
        <taxon>Heliantheae alliance</taxon>
        <taxon>Tageteae</taxon>
        <taxon>Tagetes</taxon>
    </lineage>
</organism>
<reference evidence="1" key="1">
    <citation type="journal article" date="2023" name="bioRxiv">
        <title>Improved chromosome-level genome assembly for marigold (Tagetes erecta).</title>
        <authorList>
            <person name="Jiang F."/>
            <person name="Yuan L."/>
            <person name="Wang S."/>
            <person name="Wang H."/>
            <person name="Xu D."/>
            <person name="Wang A."/>
            <person name="Fan W."/>
        </authorList>
    </citation>
    <scope>NUCLEOTIDE SEQUENCE</scope>
    <source>
        <strain evidence="1">WSJ</strain>
        <tissue evidence="1">Leaf</tissue>
    </source>
</reference>
<accession>A0AAD8KK80</accession>